<dbReference type="InterPro" id="IPR027268">
    <property type="entry name" value="Peptidase_M4/M1_CTD_sf"/>
</dbReference>
<feature type="binding site" evidence="10">
    <location>
        <position position="72"/>
    </location>
    <ligand>
        <name>Zn(2+)</name>
        <dbReference type="ChEBI" id="CHEBI:29105"/>
        <note>catalytic</note>
    </ligand>
</feature>
<dbReference type="GO" id="GO:0005615">
    <property type="term" value="C:extracellular space"/>
    <property type="evidence" value="ECO:0007669"/>
    <property type="project" value="InterPro"/>
</dbReference>
<proteinExistence type="inferred from homology"/>
<evidence type="ECO:0000256" key="11">
    <source>
        <dbReference type="RuleBase" id="RU364017"/>
    </source>
</evidence>
<keyword evidence="7 10" id="KW-0862">Zinc</keyword>
<dbReference type="Gene3D" id="1.10.390.10">
    <property type="entry name" value="Neutral Protease Domain 2"/>
    <property type="match status" value="1"/>
</dbReference>
<evidence type="ECO:0000256" key="6">
    <source>
        <dbReference type="ARBA" id="ARBA00022801"/>
    </source>
</evidence>
<keyword evidence="5 10" id="KW-0479">Metal-binding</keyword>
<dbReference type="GO" id="GO:0006508">
    <property type="term" value="P:proteolysis"/>
    <property type="evidence" value="ECO:0007669"/>
    <property type="project" value="UniProtKB-KW"/>
</dbReference>
<reference evidence="12" key="1">
    <citation type="submission" date="2021-01" db="EMBL/GenBank/DDBJ databases">
        <authorList>
            <person name="Kaushik A."/>
        </authorList>
    </citation>
    <scope>NUCLEOTIDE SEQUENCE</scope>
    <source>
        <strain evidence="12">AG3-1AP</strain>
    </source>
</reference>
<dbReference type="AlphaFoldDB" id="A0A8H3D2B7"/>
<organism evidence="12 13">
    <name type="scientific">Rhizoctonia solani</name>
    <dbReference type="NCBI Taxonomy" id="456999"/>
    <lineage>
        <taxon>Eukaryota</taxon>
        <taxon>Fungi</taxon>
        <taxon>Dikarya</taxon>
        <taxon>Basidiomycota</taxon>
        <taxon>Agaricomycotina</taxon>
        <taxon>Agaricomycetes</taxon>
        <taxon>Cantharellales</taxon>
        <taxon>Ceratobasidiaceae</taxon>
        <taxon>Rhizoctonia</taxon>
    </lineage>
</organism>
<sequence length="281" mass="31112">MLDNWPWYEAYVSASDPKSILSPGSYKAWRWGINDPKAVTVQSRRLGLSNRLTGGPANSGCLSFAENGGLGEGWSDFLAIVIRGTRYTGDGDSAIGDWVSGDPIGLRYYLYSTNRTVNPETYATMNELRYWGEHDVGEIWVEALWIVLHRLILKHGFSSTLFPPQPPEDGSVPAGDFYRSQAVGKPLVPKHGNALMVQLVIMGMKIQPCPPSFFNTRNAIIEADRMLTGGENFCELRAGVSLSGLGNDASLRKADPWEVAFALMDSRHQLNTNWLIESRSQ</sequence>
<comment type="caution">
    <text evidence="12">The sequence shown here is derived from an EMBL/GenBank/DDBJ whole genome shotgun (WGS) entry which is preliminary data.</text>
</comment>
<dbReference type="InterPro" id="IPR050371">
    <property type="entry name" value="Fungal_virulence_M36"/>
</dbReference>
<dbReference type="InterPro" id="IPR001842">
    <property type="entry name" value="Peptidase_M36"/>
</dbReference>
<evidence type="ECO:0000256" key="5">
    <source>
        <dbReference type="ARBA" id="ARBA00022723"/>
    </source>
</evidence>
<evidence type="ECO:0000256" key="8">
    <source>
        <dbReference type="ARBA" id="ARBA00023049"/>
    </source>
</evidence>
<keyword evidence="9 11" id="KW-0865">Zymogen</keyword>
<evidence type="ECO:0000313" key="12">
    <source>
        <dbReference type="EMBL" id="CAE6510644.1"/>
    </source>
</evidence>
<protein>
    <recommendedName>
        <fullName evidence="11">Extracellular metalloproteinase</fullName>
        <ecNumber evidence="11">3.4.24.-</ecNumber>
    </recommendedName>
    <alternativeName>
        <fullName evidence="11">Fungalysin</fullName>
    </alternativeName>
</protein>
<evidence type="ECO:0000256" key="10">
    <source>
        <dbReference type="PIRSR" id="PIRSR601842-2"/>
    </source>
</evidence>
<accession>A0A8H3D2B7</accession>
<dbReference type="EC" id="3.4.24.-" evidence="11"/>
<comment type="cofactor">
    <cofactor evidence="10">
        <name>Zn(2+)</name>
        <dbReference type="ChEBI" id="CHEBI:29105"/>
    </cofactor>
    <text evidence="10">Binds 1 zinc ion per subunit.</text>
</comment>
<evidence type="ECO:0000256" key="1">
    <source>
        <dbReference type="ARBA" id="ARBA00004613"/>
    </source>
</evidence>
<dbReference type="GO" id="GO:0004222">
    <property type="term" value="F:metalloendopeptidase activity"/>
    <property type="evidence" value="ECO:0007669"/>
    <property type="project" value="InterPro"/>
</dbReference>
<dbReference type="SUPFAM" id="SSF55486">
    <property type="entry name" value="Metalloproteases ('zincins'), catalytic domain"/>
    <property type="match status" value="1"/>
</dbReference>
<comment type="subcellular location">
    <subcellularLocation>
        <location evidence="1 11">Secreted</location>
    </subcellularLocation>
</comment>
<dbReference type="Proteomes" id="UP000663831">
    <property type="component" value="Unassembled WGS sequence"/>
</dbReference>
<comment type="similarity">
    <text evidence="2 11">Belongs to the peptidase M36 family.</text>
</comment>
<evidence type="ECO:0000256" key="9">
    <source>
        <dbReference type="ARBA" id="ARBA00023145"/>
    </source>
</evidence>
<name>A0A8H3D2B7_9AGAM</name>
<keyword evidence="8 11" id="KW-0482">Metalloprotease</keyword>
<dbReference type="GO" id="GO:0008270">
    <property type="term" value="F:zinc ion binding"/>
    <property type="evidence" value="ECO:0007669"/>
    <property type="project" value="InterPro"/>
</dbReference>
<evidence type="ECO:0000256" key="3">
    <source>
        <dbReference type="ARBA" id="ARBA00022525"/>
    </source>
</evidence>
<keyword evidence="6 11" id="KW-0378">Hydrolase</keyword>
<dbReference type="OrthoDB" id="3227768at2759"/>
<dbReference type="PANTHER" id="PTHR33478:SF1">
    <property type="entry name" value="EXTRACELLULAR METALLOPROTEINASE MEP"/>
    <property type="match status" value="1"/>
</dbReference>
<keyword evidence="3 11" id="KW-0964">Secreted</keyword>
<evidence type="ECO:0000313" key="13">
    <source>
        <dbReference type="Proteomes" id="UP000663831"/>
    </source>
</evidence>
<evidence type="ECO:0000256" key="4">
    <source>
        <dbReference type="ARBA" id="ARBA00022670"/>
    </source>
</evidence>
<keyword evidence="4 11" id="KW-0645">Protease</keyword>
<dbReference type="Pfam" id="PF02128">
    <property type="entry name" value="Peptidase_M36"/>
    <property type="match status" value="1"/>
</dbReference>
<evidence type="ECO:0000256" key="7">
    <source>
        <dbReference type="ARBA" id="ARBA00022833"/>
    </source>
</evidence>
<dbReference type="PANTHER" id="PTHR33478">
    <property type="entry name" value="EXTRACELLULAR METALLOPROTEINASE MEP"/>
    <property type="match status" value="1"/>
</dbReference>
<evidence type="ECO:0000256" key="2">
    <source>
        <dbReference type="ARBA" id="ARBA00006006"/>
    </source>
</evidence>
<gene>
    <name evidence="12" type="ORF">RDB_LOCUS130822</name>
</gene>
<dbReference type="EMBL" id="CAJMWV010005328">
    <property type="protein sequence ID" value="CAE6510644.1"/>
    <property type="molecule type" value="Genomic_DNA"/>
</dbReference>